<keyword evidence="1" id="KW-1133">Transmembrane helix</keyword>
<dbReference type="AlphaFoldDB" id="A0A5B7I1B3"/>
<keyword evidence="3" id="KW-1185">Reference proteome</keyword>
<comment type="caution">
    <text evidence="2">The sequence shown here is derived from an EMBL/GenBank/DDBJ whole genome shotgun (WGS) entry which is preliminary data.</text>
</comment>
<name>A0A5B7I1B3_PORTR</name>
<evidence type="ECO:0000313" key="3">
    <source>
        <dbReference type="Proteomes" id="UP000324222"/>
    </source>
</evidence>
<accession>A0A5B7I1B3</accession>
<gene>
    <name evidence="2" type="ORF">E2C01_070335</name>
</gene>
<evidence type="ECO:0000313" key="2">
    <source>
        <dbReference type="EMBL" id="MPC75935.1"/>
    </source>
</evidence>
<dbReference type="EMBL" id="VSRR010042198">
    <property type="protein sequence ID" value="MPC75935.1"/>
    <property type="molecule type" value="Genomic_DNA"/>
</dbReference>
<sequence>MGGPDAAFHHSGNLVLLCFGFIVNLITQCVRVPFFSNIVVNRGRVESCVLWGPRGLQVHGFESCPRSECRLGFLTRGNGFLVGGL</sequence>
<keyword evidence="1" id="KW-0812">Transmembrane</keyword>
<organism evidence="2 3">
    <name type="scientific">Portunus trituberculatus</name>
    <name type="common">Swimming crab</name>
    <name type="synonym">Neptunus trituberculatus</name>
    <dbReference type="NCBI Taxonomy" id="210409"/>
    <lineage>
        <taxon>Eukaryota</taxon>
        <taxon>Metazoa</taxon>
        <taxon>Ecdysozoa</taxon>
        <taxon>Arthropoda</taxon>
        <taxon>Crustacea</taxon>
        <taxon>Multicrustacea</taxon>
        <taxon>Malacostraca</taxon>
        <taxon>Eumalacostraca</taxon>
        <taxon>Eucarida</taxon>
        <taxon>Decapoda</taxon>
        <taxon>Pleocyemata</taxon>
        <taxon>Brachyura</taxon>
        <taxon>Eubrachyura</taxon>
        <taxon>Portunoidea</taxon>
        <taxon>Portunidae</taxon>
        <taxon>Portuninae</taxon>
        <taxon>Portunus</taxon>
    </lineage>
</organism>
<reference evidence="2 3" key="1">
    <citation type="submission" date="2019-05" db="EMBL/GenBank/DDBJ databases">
        <title>Another draft genome of Portunus trituberculatus and its Hox gene families provides insights of decapod evolution.</title>
        <authorList>
            <person name="Jeong J.-H."/>
            <person name="Song I."/>
            <person name="Kim S."/>
            <person name="Choi T."/>
            <person name="Kim D."/>
            <person name="Ryu S."/>
            <person name="Kim W."/>
        </authorList>
    </citation>
    <scope>NUCLEOTIDE SEQUENCE [LARGE SCALE GENOMIC DNA]</scope>
    <source>
        <tissue evidence="2">Muscle</tissue>
    </source>
</reference>
<dbReference type="Proteomes" id="UP000324222">
    <property type="component" value="Unassembled WGS sequence"/>
</dbReference>
<proteinExistence type="predicted"/>
<protein>
    <submittedName>
        <fullName evidence="2">Uncharacterized protein</fullName>
    </submittedName>
</protein>
<keyword evidence="1" id="KW-0472">Membrane</keyword>
<evidence type="ECO:0000256" key="1">
    <source>
        <dbReference type="SAM" id="Phobius"/>
    </source>
</evidence>
<feature type="transmembrane region" description="Helical" evidence="1">
    <location>
        <begin position="14"/>
        <end position="34"/>
    </location>
</feature>